<proteinExistence type="predicted"/>
<dbReference type="EMBL" id="CAJNIZ010046138">
    <property type="protein sequence ID" value="CAE7740782.1"/>
    <property type="molecule type" value="Genomic_DNA"/>
</dbReference>
<evidence type="ECO:0000313" key="2">
    <source>
        <dbReference type="EMBL" id="CAE7740782.1"/>
    </source>
</evidence>
<sequence length="809" mass="91294">MQWFEAKPWTTQQSNPTRARHTNTLHWRTEHKPALLLLELRGRDVLCRRGQSNFSQKSQAKAKCADSGEIGLLPPTLFPIGWSLAHPSVHRASATGAAQFAPTLTSICSKERNCFHRSQIIFSGVNPILTFEDYWEEFRMILYEEMMAVAKCVDTSLVLRSFRGKIFRRRAAVPVNDNVSNLRSNWQPTLEDVKEGYMVGSFRSTTYNLINKTAKLTQKLQLPSADVNVATPSEPFTRSVRQVPIEVDHRRFSTICLKDPDVTRQNFIMIGHPFGPEIFSMVAFNFYHDKYGFETSVTAPSARKVAEEVHFLLGAQFEEKKLQLTPLPAILGTAGKLKGKLMFGACQLWGKVGRAFFRPILERQYMKDMDADRMCLNAPPGEVSLRCEKKCDVVIFTDGSTCGPRKKERGRDRVGAVMFHRREYCPFQFSQVIRKDEEDPVESLQIRALRIGRHVITCLSAKPSDGGLQALAMGSRDDLFRACVDCGLKTGCYCDGLVFEAVRFAIANIEEGKRNSSADCLLDVNALEIVARQRWATQAWVRESEEPLSIACRLPRQLRECLTSMERLRSLAKVIQKGGPCFEAPPTSHIAYQPCKKVKALSKASSDKETDEPETEGPETEETEETEAEDADAGEGILSERNLESEMLVQMNELLHTEAEPGDRSETDSVSDEQNDLPEEEIDEEADLEGIGSVAEADSGFGPMSLHSQFVRCKVCGEQEKVEKVEFPALRIRLSCRSVATWNAQVLQLFHSEEDREQGHYAESADWSHEWTNEWTNEWSNQWPRARQPAGKRYGSIAMDFQVAEALPI</sequence>
<evidence type="ECO:0000256" key="1">
    <source>
        <dbReference type="SAM" id="MobiDB-lite"/>
    </source>
</evidence>
<keyword evidence="3" id="KW-1185">Reference proteome</keyword>
<name>A0A812XN77_SYMPI</name>
<comment type="caution">
    <text evidence="2">The sequence shown here is derived from an EMBL/GenBank/DDBJ whole genome shotgun (WGS) entry which is preliminary data.</text>
</comment>
<accession>A0A812XN77</accession>
<evidence type="ECO:0000313" key="3">
    <source>
        <dbReference type="Proteomes" id="UP000649617"/>
    </source>
</evidence>
<organism evidence="2 3">
    <name type="scientific">Symbiodinium pilosum</name>
    <name type="common">Dinoflagellate</name>
    <dbReference type="NCBI Taxonomy" id="2952"/>
    <lineage>
        <taxon>Eukaryota</taxon>
        <taxon>Sar</taxon>
        <taxon>Alveolata</taxon>
        <taxon>Dinophyceae</taxon>
        <taxon>Suessiales</taxon>
        <taxon>Symbiodiniaceae</taxon>
        <taxon>Symbiodinium</taxon>
    </lineage>
</organism>
<dbReference type="Proteomes" id="UP000649617">
    <property type="component" value="Unassembled WGS sequence"/>
</dbReference>
<gene>
    <name evidence="2" type="ORF">SPIL2461_LOCUS21312</name>
</gene>
<protein>
    <submittedName>
        <fullName evidence="2">Uncharacterized protein</fullName>
    </submittedName>
</protein>
<dbReference type="OrthoDB" id="418419at2759"/>
<feature type="region of interest" description="Disordered" evidence="1">
    <location>
        <begin position="1"/>
        <end position="21"/>
    </location>
</feature>
<feature type="compositionally biased region" description="Acidic residues" evidence="1">
    <location>
        <begin position="669"/>
        <end position="688"/>
    </location>
</feature>
<feature type="region of interest" description="Disordered" evidence="1">
    <location>
        <begin position="658"/>
        <end position="688"/>
    </location>
</feature>
<dbReference type="AlphaFoldDB" id="A0A812XN77"/>
<feature type="region of interest" description="Disordered" evidence="1">
    <location>
        <begin position="603"/>
        <end position="637"/>
    </location>
</feature>
<reference evidence="2" key="1">
    <citation type="submission" date="2021-02" db="EMBL/GenBank/DDBJ databases">
        <authorList>
            <person name="Dougan E. K."/>
            <person name="Rhodes N."/>
            <person name="Thang M."/>
            <person name="Chan C."/>
        </authorList>
    </citation>
    <scope>NUCLEOTIDE SEQUENCE</scope>
</reference>
<feature type="compositionally biased region" description="Acidic residues" evidence="1">
    <location>
        <begin position="609"/>
        <end position="633"/>
    </location>
</feature>
<feature type="compositionally biased region" description="Basic and acidic residues" evidence="1">
    <location>
        <begin position="658"/>
        <end position="667"/>
    </location>
</feature>